<organism evidence="7 8">
    <name type="scientific">Lentzea aerocolonigenes</name>
    <name type="common">Lechevalieria aerocolonigenes</name>
    <name type="synonym">Saccharothrix aerocolonigenes</name>
    <dbReference type="NCBI Taxonomy" id="68170"/>
    <lineage>
        <taxon>Bacteria</taxon>
        <taxon>Bacillati</taxon>
        <taxon>Actinomycetota</taxon>
        <taxon>Actinomycetes</taxon>
        <taxon>Pseudonocardiales</taxon>
        <taxon>Pseudonocardiaceae</taxon>
        <taxon>Lentzea</taxon>
    </lineage>
</organism>
<evidence type="ECO:0000256" key="5">
    <source>
        <dbReference type="ARBA" id="ARBA00023210"/>
    </source>
</evidence>
<keyword evidence="5" id="KW-0717">Septation</keyword>
<reference evidence="7 8" key="1">
    <citation type="submission" date="2015-02" db="EMBL/GenBank/DDBJ databases">
        <authorList>
            <person name="Ju K.-S."/>
            <person name="Doroghazi J.R."/>
            <person name="Metcalf W."/>
        </authorList>
    </citation>
    <scope>NUCLEOTIDE SEQUENCE [LARGE SCALE GENOMIC DNA]</scope>
    <source>
        <strain evidence="7 8">NRRL B-16140</strain>
    </source>
</reference>
<accession>A0A0F0GPW6</accession>
<dbReference type="Pfam" id="PF04686">
    <property type="entry name" value="SsgA"/>
    <property type="match status" value="1"/>
</dbReference>
<evidence type="ECO:0008006" key="9">
    <source>
        <dbReference type="Google" id="ProtNLM"/>
    </source>
</evidence>
<comment type="caution">
    <text evidence="7">The sequence shown here is derived from an EMBL/GenBank/DDBJ whole genome shotgun (WGS) entry which is preliminary data.</text>
</comment>
<dbReference type="PATRIC" id="fig|68170.10.peg.8063"/>
<evidence type="ECO:0000313" key="7">
    <source>
        <dbReference type="EMBL" id="KJK43992.1"/>
    </source>
</evidence>
<keyword evidence="8" id="KW-1185">Reference proteome</keyword>
<dbReference type="EMBL" id="JYJG01000266">
    <property type="protein sequence ID" value="KJK43992.1"/>
    <property type="molecule type" value="Genomic_DNA"/>
</dbReference>
<keyword evidence="6" id="KW-0131">Cell cycle</keyword>
<evidence type="ECO:0000256" key="3">
    <source>
        <dbReference type="ARBA" id="ARBA00022618"/>
    </source>
</evidence>
<evidence type="ECO:0000256" key="6">
    <source>
        <dbReference type="ARBA" id="ARBA00023306"/>
    </source>
</evidence>
<dbReference type="AlphaFoldDB" id="A0A0F0GPW6"/>
<dbReference type="InterPro" id="IPR006776">
    <property type="entry name" value="SsgB"/>
</dbReference>
<comment type="subcellular location">
    <subcellularLocation>
        <location evidence="1">Cell septum</location>
    </subcellularLocation>
</comment>
<protein>
    <recommendedName>
        <fullName evidence="9">Sporulation protein SsgA</fullName>
    </recommendedName>
</protein>
<comment type="similarity">
    <text evidence="2">Belongs to the SsgA family.</text>
</comment>
<keyword evidence="3" id="KW-0132">Cell division</keyword>
<evidence type="ECO:0000313" key="8">
    <source>
        <dbReference type="Proteomes" id="UP000033393"/>
    </source>
</evidence>
<evidence type="ECO:0000256" key="2">
    <source>
        <dbReference type="ARBA" id="ARBA00009323"/>
    </source>
</evidence>
<dbReference type="RefSeq" id="WP_045315256.1">
    <property type="nucleotide sequence ID" value="NZ_JYJG01000266.1"/>
</dbReference>
<dbReference type="GO" id="GO:0000917">
    <property type="term" value="P:division septum assembly"/>
    <property type="evidence" value="ECO:0007669"/>
    <property type="project" value="UniProtKB-KW"/>
</dbReference>
<dbReference type="InterPro" id="IPR038658">
    <property type="entry name" value="SsgB_sf"/>
</dbReference>
<gene>
    <name evidence="7" type="ORF">UK23_31075</name>
</gene>
<sequence>MTTNTIHQSTVFDLHGADDVSRCVRVDLGYDALDPYAVSLVFHPVSGPVRWLVARDVLIGGLLEPCGEGDLTVRPSADTLLRLEIRLTTPGGSALFVASALEIAAFVDRTLALVPPGEEDMGGAVEEALAQLLPVID</sequence>
<keyword evidence="4" id="KW-0749">Sporulation</keyword>
<name>A0A0F0GPW6_LENAE</name>
<evidence type="ECO:0000256" key="4">
    <source>
        <dbReference type="ARBA" id="ARBA00022969"/>
    </source>
</evidence>
<dbReference type="GO" id="GO:0030435">
    <property type="term" value="P:sporulation resulting in formation of a cellular spore"/>
    <property type="evidence" value="ECO:0007669"/>
    <property type="project" value="UniProtKB-KW"/>
</dbReference>
<dbReference type="GO" id="GO:0030428">
    <property type="term" value="C:cell septum"/>
    <property type="evidence" value="ECO:0007669"/>
    <property type="project" value="UniProtKB-SubCell"/>
</dbReference>
<evidence type="ECO:0000256" key="1">
    <source>
        <dbReference type="ARBA" id="ARBA00004431"/>
    </source>
</evidence>
<dbReference type="Proteomes" id="UP000033393">
    <property type="component" value="Unassembled WGS sequence"/>
</dbReference>
<dbReference type="Gene3D" id="2.30.31.20">
    <property type="entry name" value="Sporulation-specific cell division protein SsgB"/>
    <property type="match status" value="1"/>
</dbReference>
<proteinExistence type="inferred from homology"/>